<accession>A0A0G0W9L1</accession>
<dbReference type="Proteomes" id="UP000033869">
    <property type="component" value="Unassembled WGS sequence"/>
</dbReference>
<dbReference type="EC" id="3.5.1.88" evidence="2"/>
<keyword evidence="2" id="KW-0408">Iron</keyword>
<evidence type="ECO:0000256" key="2">
    <source>
        <dbReference type="HAMAP-Rule" id="MF_00163"/>
    </source>
</evidence>
<gene>
    <name evidence="2" type="primary">def</name>
    <name evidence="3" type="ORF">UU65_C0001G0045</name>
</gene>
<dbReference type="InterPro" id="IPR036821">
    <property type="entry name" value="Peptide_deformylase_sf"/>
</dbReference>
<sequence length="171" mass="19254">MAAKKIITLPDKILRSKSEEINDINSEILELAHEMADTIESYSSEYEAGVALAAVQIGIPKRMIVLKEDEEYIALINPIIIKKSKTENEDLEGCMSVPKKYGMIMRSKSIKVKAKNLEGKDIKIAAEGMFARILQHEIDHLNGILFTDYLKDSSQIYTLNSRGKLVLEKKV</sequence>
<dbReference type="PATRIC" id="fig|1618344.3.peg.47"/>
<evidence type="ECO:0000256" key="1">
    <source>
        <dbReference type="ARBA" id="ARBA00010759"/>
    </source>
</evidence>
<evidence type="ECO:0000313" key="4">
    <source>
        <dbReference type="Proteomes" id="UP000033869"/>
    </source>
</evidence>
<comment type="cofactor">
    <cofactor evidence="2">
        <name>Fe(2+)</name>
        <dbReference type="ChEBI" id="CHEBI:29033"/>
    </cofactor>
    <text evidence="2">Binds 1 Fe(2+) ion.</text>
</comment>
<dbReference type="Gene3D" id="3.90.45.10">
    <property type="entry name" value="Peptide deformylase"/>
    <property type="match status" value="1"/>
</dbReference>
<feature type="binding site" evidence="2">
    <location>
        <position position="94"/>
    </location>
    <ligand>
        <name>Fe cation</name>
        <dbReference type="ChEBI" id="CHEBI:24875"/>
    </ligand>
</feature>
<dbReference type="CDD" id="cd00487">
    <property type="entry name" value="Pep_deformylase"/>
    <property type="match status" value="1"/>
</dbReference>
<dbReference type="GO" id="GO:0046872">
    <property type="term" value="F:metal ion binding"/>
    <property type="evidence" value="ECO:0007669"/>
    <property type="project" value="UniProtKB-KW"/>
</dbReference>
<keyword evidence="2" id="KW-0479">Metal-binding</keyword>
<comment type="caution">
    <text evidence="3">The sequence shown here is derived from an EMBL/GenBank/DDBJ whole genome shotgun (WGS) entry which is preliminary data.</text>
</comment>
<dbReference type="SUPFAM" id="SSF56420">
    <property type="entry name" value="Peptide deformylase"/>
    <property type="match status" value="1"/>
</dbReference>
<organism evidence="3 4">
    <name type="scientific">candidate division CPR2 bacterium GW2011_GWC1_41_48</name>
    <dbReference type="NCBI Taxonomy" id="1618344"/>
    <lineage>
        <taxon>Bacteria</taxon>
        <taxon>Bacteria division CPR2</taxon>
    </lineage>
</organism>
<feature type="binding site" evidence="2">
    <location>
        <position position="136"/>
    </location>
    <ligand>
        <name>Fe cation</name>
        <dbReference type="ChEBI" id="CHEBI:24875"/>
    </ligand>
</feature>
<dbReference type="PIRSF" id="PIRSF004749">
    <property type="entry name" value="Pep_def"/>
    <property type="match status" value="1"/>
</dbReference>
<proteinExistence type="inferred from homology"/>
<dbReference type="EMBL" id="LCBL01000001">
    <property type="protein sequence ID" value="KKS09640.1"/>
    <property type="molecule type" value="Genomic_DNA"/>
</dbReference>
<evidence type="ECO:0000313" key="3">
    <source>
        <dbReference type="EMBL" id="KKS09640.1"/>
    </source>
</evidence>
<dbReference type="NCBIfam" id="TIGR00079">
    <property type="entry name" value="pept_deformyl"/>
    <property type="match status" value="1"/>
</dbReference>
<keyword evidence="2" id="KW-0378">Hydrolase</keyword>
<dbReference type="NCBIfam" id="NF001159">
    <property type="entry name" value="PRK00150.1-3"/>
    <property type="match status" value="1"/>
</dbReference>
<dbReference type="PANTHER" id="PTHR10458:SF22">
    <property type="entry name" value="PEPTIDE DEFORMYLASE"/>
    <property type="match status" value="1"/>
</dbReference>
<feature type="active site" evidence="2">
    <location>
        <position position="137"/>
    </location>
</feature>
<comment type="similarity">
    <text evidence="1 2">Belongs to the polypeptide deformylase family.</text>
</comment>
<keyword evidence="2" id="KW-0648">Protein biosynthesis</keyword>
<comment type="function">
    <text evidence="2">Removes the formyl group from the N-terminal Met of newly synthesized proteins. Requires at least a dipeptide for an efficient rate of reaction. N-terminal L-methionine is a prerequisite for activity but the enzyme has broad specificity at other positions.</text>
</comment>
<dbReference type="GO" id="GO:0006412">
    <property type="term" value="P:translation"/>
    <property type="evidence" value="ECO:0007669"/>
    <property type="project" value="UniProtKB-UniRule"/>
</dbReference>
<protein>
    <recommendedName>
        <fullName evidence="2">Peptide deformylase</fullName>
        <shortName evidence="2">PDF</shortName>
        <ecNumber evidence="2">3.5.1.88</ecNumber>
    </recommendedName>
    <alternativeName>
        <fullName evidence="2">Polypeptide deformylase</fullName>
    </alternativeName>
</protein>
<dbReference type="PANTHER" id="PTHR10458">
    <property type="entry name" value="PEPTIDE DEFORMYLASE"/>
    <property type="match status" value="1"/>
</dbReference>
<dbReference type="PRINTS" id="PR01576">
    <property type="entry name" value="PDEFORMYLASE"/>
</dbReference>
<dbReference type="GO" id="GO:0042586">
    <property type="term" value="F:peptide deformylase activity"/>
    <property type="evidence" value="ECO:0007669"/>
    <property type="project" value="UniProtKB-UniRule"/>
</dbReference>
<dbReference type="Pfam" id="PF01327">
    <property type="entry name" value="Pep_deformylase"/>
    <property type="match status" value="1"/>
</dbReference>
<feature type="binding site" evidence="2">
    <location>
        <position position="140"/>
    </location>
    <ligand>
        <name>Fe cation</name>
        <dbReference type="ChEBI" id="CHEBI:24875"/>
    </ligand>
</feature>
<dbReference type="AlphaFoldDB" id="A0A0G0W9L1"/>
<dbReference type="HAMAP" id="MF_00163">
    <property type="entry name" value="Pep_deformylase"/>
    <property type="match status" value="1"/>
</dbReference>
<comment type="catalytic activity">
    <reaction evidence="2">
        <text>N-terminal N-formyl-L-methionyl-[peptide] + H2O = N-terminal L-methionyl-[peptide] + formate</text>
        <dbReference type="Rhea" id="RHEA:24420"/>
        <dbReference type="Rhea" id="RHEA-COMP:10639"/>
        <dbReference type="Rhea" id="RHEA-COMP:10640"/>
        <dbReference type="ChEBI" id="CHEBI:15377"/>
        <dbReference type="ChEBI" id="CHEBI:15740"/>
        <dbReference type="ChEBI" id="CHEBI:49298"/>
        <dbReference type="ChEBI" id="CHEBI:64731"/>
        <dbReference type="EC" id="3.5.1.88"/>
    </reaction>
</comment>
<dbReference type="InterPro" id="IPR023635">
    <property type="entry name" value="Peptide_deformylase"/>
</dbReference>
<reference evidence="3 4" key="1">
    <citation type="journal article" date="2015" name="Nature">
        <title>rRNA introns, odd ribosomes, and small enigmatic genomes across a large radiation of phyla.</title>
        <authorList>
            <person name="Brown C.T."/>
            <person name="Hug L.A."/>
            <person name="Thomas B.C."/>
            <person name="Sharon I."/>
            <person name="Castelle C.J."/>
            <person name="Singh A."/>
            <person name="Wilkins M.J."/>
            <person name="Williams K.H."/>
            <person name="Banfield J.F."/>
        </authorList>
    </citation>
    <scope>NUCLEOTIDE SEQUENCE [LARGE SCALE GENOMIC DNA]</scope>
</reference>
<name>A0A0G0W9L1_UNCC2</name>